<dbReference type="InterPro" id="IPR048939">
    <property type="entry name" value="ATG5_UblA"/>
</dbReference>
<evidence type="ECO:0000256" key="5">
    <source>
        <dbReference type="ARBA" id="ARBA00023006"/>
    </source>
</evidence>
<reference evidence="11 13" key="1">
    <citation type="submission" date="2020-01" db="EMBL/GenBank/DDBJ databases">
        <authorList>
            <consortium name="DOE Joint Genome Institute"/>
            <person name="Haridas S."/>
            <person name="Albert R."/>
            <person name="Binder M."/>
            <person name="Bloem J."/>
            <person name="Labutti K."/>
            <person name="Salamov A."/>
            <person name="Andreopoulos B."/>
            <person name="Baker S.E."/>
            <person name="Barry K."/>
            <person name="Bills G."/>
            <person name="Bluhm B.H."/>
            <person name="Cannon C."/>
            <person name="Castanera R."/>
            <person name="Culley D.E."/>
            <person name="Daum C."/>
            <person name="Ezra D."/>
            <person name="Gonzalez J.B."/>
            <person name="Henrissat B."/>
            <person name="Kuo A."/>
            <person name="Liang C."/>
            <person name="Lipzen A."/>
            <person name="Lutzoni F."/>
            <person name="Magnuson J."/>
            <person name="Mondo S."/>
            <person name="Nolan M."/>
            <person name="Ohm R."/>
            <person name="Pangilinan J."/>
            <person name="Park H.-J."/>
            <person name="Ramirez L."/>
            <person name="Alfaro M."/>
            <person name="Sun H."/>
            <person name="Tritt A."/>
            <person name="Yoshinaga Y."/>
            <person name="Zwiers L.-H."/>
            <person name="Turgeon B.G."/>
            <person name="Goodwin S.B."/>
            <person name="Spatafora J.W."/>
            <person name="Crous P.W."/>
            <person name="Grigoriev I.V."/>
        </authorList>
    </citation>
    <scope>NUCLEOTIDE SEQUENCE</scope>
    <source>
        <strain evidence="11 13">CBS 781.70</strain>
    </source>
</reference>
<evidence type="ECO:0000259" key="10">
    <source>
        <dbReference type="Pfam" id="PF20638"/>
    </source>
</evidence>
<feature type="region of interest" description="Disordered" evidence="7">
    <location>
        <begin position="92"/>
        <end position="125"/>
    </location>
</feature>
<dbReference type="PANTHER" id="PTHR13040:SF2">
    <property type="entry name" value="AUTOPHAGY PROTEIN 5"/>
    <property type="match status" value="1"/>
</dbReference>
<keyword evidence="12" id="KW-1185">Reference proteome</keyword>
<dbReference type="EMBL" id="ML975151">
    <property type="protein sequence ID" value="KAF1815934.1"/>
    <property type="molecule type" value="Genomic_DNA"/>
</dbReference>
<feature type="domain" description="Autophagy protein ATG5 alpha-helical bundle region" evidence="9">
    <location>
        <begin position="180"/>
        <end position="236"/>
    </location>
</feature>
<proteinExistence type="inferred from homology"/>
<evidence type="ECO:0000259" key="8">
    <source>
        <dbReference type="Pfam" id="PF04106"/>
    </source>
</evidence>
<dbReference type="Pfam" id="PF04106">
    <property type="entry name" value="ATG5_UblB"/>
    <property type="match status" value="1"/>
</dbReference>
<dbReference type="Proteomes" id="UP000504638">
    <property type="component" value="Unplaced"/>
</dbReference>
<evidence type="ECO:0000256" key="1">
    <source>
        <dbReference type="ARBA" id="ARBA00004623"/>
    </source>
</evidence>
<dbReference type="Gene3D" id="3.10.20.620">
    <property type="match status" value="1"/>
</dbReference>
<comment type="similarity">
    <text evidence="2 6">Belongs to the ATG5 family.</text>
</comment>
<dbReference type="OrthoDB" id="272162at2759"/>
<gene>
    <name evidence="11 13" type="ORF">P152DRAFT_446930</name>
</gene>
<reference evidence="13" key="2">
    <citation type="submission" date="2020-04" db="EMBL/GenBank/DDBJ databases">
        <authorList>
            <consortium name="NCBI Genome Project"/>
        </authorList>
    </citation>
    <scope>NUCLEOTIDE SEQUENCE</scope>
    <source>
        <strain evidence="13">CBS 781.70</strain>
    </source>
</reference>
<dbReference type="Pfam" id="PF20638">
    <property type="entry name" value="ATG5_UblA"/>
    <property type="match status" value="1"/>
</dbReference>
<keyword evidence="6" id="KW-0472">Membrane</keyword>
<evidence type="ECO:0000256" key="2">
    <source>
        <dbReference type="ARBA" id="ARBA00006910"/>
    </source>
</evidence>
<evidence type="ECO:0000313" key="12">
    <source>
        <dbReference type="Proteomes" id="UP000504638"/>
    </source>
</evidence>
<evidence type="ECO:0000259" key="9">
    <source>
        <dbReference type="Pfam" id="PF20637"/>
    </source>
</evidence>
<keyword evidence="6" id="KW-0813">Transport</keyword>
<dbReference type="Gene3D" id="1.10.246.190">
    <property type="entry name" value="Autophagy protein Apg5, helix rich domain"/>
    <property type="match status" value="1"/>
</dbReference>
<dbReference type="Gene3D" id="3.10.20.90">
    <property type="entry name" value="Phosphatidylinositol 3-kinase Catalytic Subunit, Chain A, domain 1"/>
    <property type="match status" value="1"/>
</dbReference>
<dbReference type="GO" id="GO:0034274">
    <property type="term" value="C:Atg12-Atg5-Atg16 complex"/>
    <property type="evidence" value="ECO:0007669"/>
    <property type="project" value="TreeGrafter"/>
</dbReference>
<feature type="compositionally biased region" description="Low complexity" evidence="7">
    <location>
        <begin position="266"/>
        <end position="284"/>
    </location>
</feature>
<evidence type="ECO:0000313" key="11">
    <source>
        <dbReference type="EMBL" id="KAF1815934.1"/>
    </source>
</evidence>
<name>A0A6G1GD26_9PEZI</name>
<comment type="subunit">
    <text evidence="6">Conjugated with ATG12.</text>
</comment>
<dbReference type="InterPro" id="IPR048940">
    <property type="entry name" value="ATG5_HBR"/>
</dbReference>
<evidence type="ECO:0000256" key="3">
    <source>
        <dbReference type="ARBA" id="ARBA00022499"/>
    </source>
</evidence>
<dbReference type="GO" id="GO:0000422">
    <property type="term" value="P:autophagy of mitochondrion"/>
    <property type="evidence" value="ECO:0007669"/>
    <property type="project" value="TreeGrafter"/>
</dbReference>
<dbReference type="InterPro" id="IPR042527">
    <property type="entry name" value="Atg5_UblA_dom_sf"/>
</dbReference>
<dbReference type="GO" id="GO:0044233">
    <property type="term" value="C:mitochondria-associated endoplasmic reticulum membrane contact site"/>
    <property type="evidence" value="ECO:0007669"/>
    <property type="project" value="TreeGrafter"/>
</dbReference>
<evidence type="ECO:0000256" key="4">
    <source>
        <dbReference type="ARBA" id="ARBA00022843"/>
    </source>
</evidence>
<dbReference type="AlphaFoldDB" id="A0A6G1GD26"/>
<dbReference type="GO" id="GO:0034727">
    <property type="term" value="P:piecemeal microautophagy of the nucleus"/>
    <property type="evidence" value="ECO:0007669"/>
    <property type="project" value="TreeGrafter"/>
</dbReference>
<dbReference type="GO" id="GO:0034045">
    <property type="term" value="C:phagophore assembly site membrane"/>
    <property type="evidence" value="ECO:0007669"/>
    <property type="project" value="UniProtKB-SubCell"/>
</dbReference>
<dbReference type="RefSeq" id="XP_033537565.1">
    <property type="nucleotide sequence ID" value="XM_033677955.1"/>
</dbReference>
<keyword evidence="5 6" id="KW-0072">Autophagy</keyword>
<dbReference type="InterPro" id="IPR042526">
    <property type="entry name" value="Atg5_HR"/>
</dbReference>
<evidence type="ECO:0000256" key="6">
    <source>
        <dbReference type="RuleBase" id="RU361202"/>
    </source>
</evidence>
<feature type="domain" description="Autophagy protein ATG5 UblB" evidence="8">
    <location>
        <begin position="245"/>
        <end position="374"/>
    </location>
</feature>
<evidence type="ECO:0000256" key="7">
    <source>
        <dbReference type="SAM" id="MobiDB-lite"/>
    </source>
</evidence>
<dbReference type="Pfam" id="PF20637">
    <property type="entry name" value="ATG5_HBR"/>
    <property type="match status" value="1"/>
</dbReference>
<dbReference type="PANTHER" id="PTHR13040">
    <property type="entry name" value="AUTOPHAGY PROTEIN 5"/>
    <property type="match status" value="1"/>
</dbReference>
<protein>
    <recommendedName>
        <fullName evidence="6">Autophagy protein 5</fullName>
    </recommendedName>
</protein>
<sequence>MTFESTLANLQRKVWSGSIPFEIRLSNVECRVYDRSDPYLLHAFFQSALIDPTSEPRIGWFSFQDVPLHWHYPTGLLYDLYSGAKPHFSTVRRHIRGSRPSEERDRERDRPASQQSGAGLGMDDNLSGRIKEISLRDLDDVVMDGGYQNSDDVGKLPWKLVVHFSDYPMDALIQLDKDGKALEDVFINSVKEASFARHGSGKVVMSLGENDSKQLWKSVEQNDLLMFNAINNKLLNAPGATMRSIPFRVFLPTTSHAKATLSPTRGSALSAPPGPAGSPVVSSPNPGQEATASQNTASILRMIQRLLPPTLAPSSRQGQTLGTALHSVLPTLFPSRRQPVLAWPVIHGAVVPMAAPLEELGKWASYADGWVTVGVVMME</sequence>
<dbReference type="GO" id="GO:0061908">
    <property type="term" value="C:phagophore"/>
    <property type="evidence" value="ECO:0007669"/>
    <property type="project" value="TreeGrafter"/>
</dbReference>
<dbReference type="InterPro" id="IPR007239">
    <property type="entry name" value="Atg5"/>
</dbReference>
<dbReference type="GO" id="GO:0005776">
    <property type="term" value="C:autophagosome"/>
    <property type="evidence" value="ECO:0007669"/>
    <property type="project" value="TreeGrafter"/>
</dbReference>
<dbReference type="GO" id="GO:0019776">
    <property type="term" value="F:Atg8-family ligase activity"/>
    <property type="evidence" value="ECO:0007669"/>
    <property type="project" value="TreeGrafter"/>
</dbReference>
<feature type="compositionally biased region" description="Basic and acidic residues" evidence="7">
    <location>
        <begin position="99"/>
        <end position="111"/>
    </location>
</feature>
<dbReference type="GeneID" id="54418525"/>
<comment type="subcellular location">
    <subcellularLocation>
        <location evidence="1 6">Preautophagosomal structure membrane</location>
        <topology evidence="1 6">Peripheral membrane protein</topology>
    </subcellularLocation>
</comment>
<feature type="region of interest" description="Disordered" evidence="7">
    <location>
        <begin position="261"/>
        <end position="293"/>
    </location>
</feature>
<comment type="function">
    <text evidence="6">Involved in cytoplasm to vacuole transport (Cvt) and autophagic vesicle formation.</text>
</comment>
<keyword evidence="4 6" id="KW-0832">Ubl conjugation</keyword>
<organism evidence="11">
    <name type="scientific">Eremomyces bilateralis CBS 781.70</name>
    <dbReference type="NCBI Taxonomy" id="1392243"/>
    <lineage>
        <taxon>Eukaryota</taxon>
        <taxon>Fungi</taxon>
        <taxon>Dikarya</taxon>
        <taxon>Ascomycota</taxon>
        <taxon>Pezizomycotina</taxon>
        <taxon>Dothideomycetes</taxon>
        <taxon>Dothideomycetes incertae sedis</taxon>
        <taxon>Eremomycetales</taxon>
        <taxon>Eremomycetaceae</taxon>
        <taxon>Eremomyces</taxon>
    </lineage>
</organism>
<dbReference type="InterPro" id="IPR048318">
    <property type="entry name" value="ATG5_UblB"/>
</dbReference>
<accession>A0A6G1GD26</accession>
<keyword evidence="3 6" id="KW-1017">Isopeptide bond</keyword>
<reference evidence="13" key="3">
    <citation type="submission" date="2025-04" db="UniProtKB">
        <authorList>
            <consortium name="RefSeq"/>
        </authorList>
    </citation>
    <scope>IDENTIFICATION</scope>
    <source>
        <strain evidence="13">CBS 781.70</strain>
    </source>
</reference>
<evidence type="ECO:0000313" key="13">
    <source>
        <dbReference type="RefSeq" id="XP_033537565.1"/>
    </source>
</evidence>
<feature type="domain" description="Autophagy protein ATG5 UblA" evidence="10">
    <location>
        <begin position="14"/>
        <end position="85"/>
    </location>
</feature>
<dbReference type="GO" id="GO:0006995">
    <property type="term" value="P:cellular response to nitrogen starvation"/>
    <property type="evidence" value="ECO:0007669"/>
    <property type="project" value="TreeGrafter"/>
</dbReference>